<evidence type="ECO:0000256" key="2">
    <source>
        <dbReference type="ARBA" id="ARBA00010742"/>
    </source>
</evidence>
<dbReference type="PANTHER" id="PTHR30024">
    <property type="entry name" value="ALIPHATIC SULFONATES-BINDING PROTEIN-RELATED"/>
    <property type="match status" value="1"/>
</dbReference>
<keyword evidence="3 4" id="KW-0732">Signal</keyword>
<feature type="signal peptide" evidence="4">
    <location>
        <begin position="1"/>
        <end position="21"/>
    </location>
</feature>
<reference evidence="6 7" key="1">
    <citation type="submission" date="2015-12" db="EMBL/GenBank/DDBJ databases">
        <title>Draft genome sequence of the thermoanaerobe Thermotalea metallivorans, an isolate from the runoff channel of the Great Artesian Basin, Australia.</title>
        <authorList>
            <person name="Patel B.K."/>
        </authorList>
    </citation>
    <scope>NUCLEOTIDE SEQUENCE [LARGE SCALE GENOMIC DNA]</scope>
    <source>
        <strain evidence="6 7">B2-1</strain>
    </source>
</reference>
<dbReference type="Pfam" id="PF09084">
    <property type="entry name" value="NMT1"/>
    <property type="match status" value="1"/>
</dbReference>
<organism evidence="6 7">
    <name type="scientific">Thermotalea metallivorans</name>
    <dbReference type="NCBI Taxonomy" id="520762"/>
    <lineage>
        <taxon>Bacteria</taxon>
        <taxon>Bacillati</taxon>
        <taxon>Bacillota</taxon>
        <taxon>Clostridia</taxon>
        <taxon>Peptostreptococcales</taxon>
        <taxon>Thermotaleaceae</taxon>
        <taxon>Thermotalea</taxon>
    </lineage>
</organism>
<accession>A0A140LBE7</accession>
<dbReference type="STRING" id="520762.AN619_03260"/>
<sequence length="316" mass="34941">MKKTICIMCMMVLLFFLGACSYSKEAMKGNNVYQESITIGILPDVDSIPFIIAQEKGYFQEEGLRVTLEQFKSAVDRDSALQSGSLDGAVSDILAAAFAKDNGFPMVITSMTNGSYKLLVNQNENIDDIQGLSGRDVAISKNTVIEYVTDKIMMEGGLTPDDIHKVIVPKIPIRLEMLQKGKVVAATLPEPLATVAIKEGAKLLNSSDHLDINPGVFIFTAKAVEEKSGAIQAMYRAYNKAVEFLAKESPENYMDMLIEKGGFPETVKGAITLPQYTKAAVPSEEEVHDVIAWLYKRQLIKNSYDYEELVNDQFVR</sequence>
<dbReference type="AlphaFoldDB" id="A0A140LBE7"/>
<dbReference type="PANTHER" id="PTHR30024:SF47">
    <property type="entry name" value="TAURINE-BINDING PERIPLASMIC PROTEIN"/>
    <property type="match status" value="1"/>
</dbReference>
<dbReference type="OrthoDB" id="9815602at2"/>
<feature type="domain" description="Solute-binding protein family 3/N-terminal" evidence="5">
    <location>
        <begin position="36"/>
        <end position="257"/>
    </location>
</feature>
<dbReference type="SMART" id="SM00062">
    <property type="entry name" value="PBPb"/>
    <property type="match status" value="1"/>
</dbReference>
<dbReference type="PROSITE" id="PS51257">
    <property type="entry name" value="PROKAR_LIPOPROTEIN"/>
    <property type="match status" value="1"/>
</dbReference>
<dbReference type="GO" id="GO:0042597">
    <property type="term" value="C:periplasmic space"/>
    <property type="evidence" value="ECO:0007669"/>
    <property type="project" value="UniProtKB-SubCell"/>
</dbReference>
<dbReference type="SUPFAM" id="SSF53850">
    <property type="entry name" value="Periplasmic binding protein-like II"/>
    <property type="match status" value="1"/>
</dbReference>
<evidence type="ECO:0000313" key="7">
    <source>
        <dbReference type="Proteomes" id="UP000070456"/>
    </source>
</evidence>
<dbReference type="InterPro" id="IPR015168">
    <property type="entry name" value="SsuA/THI5"/>
</dbReference>
<dbReference type="EMBL" id="LOEE01000009">
    <property type="protein sequence ID" value="KXG77872.1"/>
    <property type="molecule type" value="Genomic_DNA"/>
</dbReference>
<evidence type="ECO:0000259" key="5">
    <source>
        <dbReference type="SMART" id="SM00062"/>
    </source>
</evidence>
<dbReference type="PATRIC" id="fig|520762.4.peg.369"/>
<proteinExistence type="inferred from homology"/>
<evidence type="ECO:0000256" key="3">
    <source>
        <dbReference type="ARBA" id="ARBA00022729"/>
    </source>
</evidence>
<dbReference type="Gene3D" id="3.40.190.10">
    <property type="entry name" value="Periplasmic binding protein-like II"/>
    <property type="match status" value="2"/>
</dbReference>
<evidence type="ECO:0000256" key="4">
    <source>
        <dbReference type="SAM" id="SignalP"/>
    </source>
</evidence>
<feature type="chain" id="PRO_5007491664" evidence="4">
    <location>
        <begin position="22"/>
        <end position="316"/>
    </location>
</feature>
<comment type="subcellular location">
    <subcellularLocation>
        <location evidence="1">Periplasm</location>
    </subcellularLocation>
</comment>
<keyword evidence="7" id="KW-1185">Reference proteome</keyword>
<protein>
    <submittedName>
        <fullName evidence="6">Putative aliphatic sulfonates-binding protein</fullName>
    </submittedName>
</protein>
<evidence type="ECO:0000313" key="6">
    <source>
        <dbReference type="EMBL" id="KXG77872.1"/>
    </source>
</evidence>
<dbReference type="Proteomes" id="UP000070456">
    <property type="component" value="Unassembled WGS sequence"/>
</dbReference>
<dbReference type="RefSeq" id="WP_068554449.1">
    <property type="nucleotide sequence ID" value="NZ_LOEE01000009.1"/>
</dbReference>
<gene>
    <name evidence="6" type="primary">ssuA_1</name>
    <name evidence="6" type="ORF">AN619_03260</name>
</gene>
<comment type="caution">
    <text evidence="6">The sequence shown here is derived from an EMBL/GenBank/DDBJ whole genome shotgun (WGS) entry which is preliminary data.</text>
</comment>
<comment type="similarity">
    <text evidence="2">Belongs to the bacterial solute-binding protein SsuA/TauA family.</text>
</comment>
<evidence type="ECO:0000256" key="1">
    <source>
        <dbReference type="ARBA" id="ARBA00004418"/>
    </source>
</evidence>
<dbReference type="InterPro" id="IPR001638">
    <property type="entry name" value="Solute-binding_3/MltF_N"/>
</dbReference>
<name>A0A140LBE7_9FIRM</name>